<dbReference type="Proteomes" id="UP000008148">
    <property type="component" value="Chromosome"/>
</dbReference>
<accession>A8AG80</accession>
<dbReference type="KEGG" id="cko:CKO_01356"/>
<dbReference type="EMBL" id="CP000822">
    <property type="protein sequence ID" value="ABV12493.1"/>
    <property type="molecule type" value="Genomic_DNA"/>
</dbReference>
<evidence type="ECO:0000313" key="2">
    <source>
        <dbReference type="Proteomes" id="UP000008148"/>
    </source>
</evidence>
<dbReference type="HOGENOM" id="CLU_3395806_0_0_6"/>
<name>A8AG80_CITK8</name>
<keyword evidence="2" id="KW-1185">Reference proteome</keyword>
<proteinExistence type="predicted"/>
<gene>
    <name evidence="1" type="ordered locus">CKO_01356</name>
</gene>
<reference evidence="1 2" key="1">
    <citation type="submission" date="2007-08" db="EMBL/GenBank/DDBJ databases">
        <authorList>
            <consortium name="The Citrobacter koseri Genome Sequencing Project"/>
            <person name="McClelland M."/>
            <person name="Sanderson E.K."/>
            <person name="Porwollik S."/>
            <person name="Spieth J."/>
            <person name="Clifton W.S."/>
            <person name="Latreille P."/>
            <person name="Courtney L."/>
            <person name="Wang C."/>
            <person name="Pepin K."/>
            <person name="Bhonagiri V."/>
            <person name="Nash W."/>
            <person name="Johnson M."/>
            <person name="Thiruvilangam P."/>
            <person name="Wilson R."/>
        </authorList>
    </citation>
    <scope>NUCLEOTIDE SEQUENCE [LARGE SCALE GENOMIC DNA]</scope>
    <source>
        <strain evidence="2">ATCC BAA-895 / CDC 4225-83 / SGSC4696</strain>
    </source>
</reference>
<evidence type="ECO:0000313" key="1">
    <source>
        <dbReference type="EMBL" id="ABV12493.1"/>
    </source>
</evidence>
<dbReference type="STRING" id="290338.CKO_01356"/>
<protein>
    <submittedName>
        <fullName evidence="1">Uncharacterized protein</fullName>
    </submittedName>
</protein>
<organism evidence="1 2">
    <name type="scientific">Citrobacter koseri (strain ATCC BAA-895 / CDC 4225-83 / SGSC4696)</name>
    <dbReference type="NCBI Taxonomy" id="290338"/>
    <lineage>
        <taxon>Bacteria</taxon>
        <taxon>Pseudomonadati</taxon>
        <taxon>Pseudomonadota</taxon>
        <taxon>Gammaproteobacteria</taxon>
        <taxon>Enterobacterales</taxon>
        <taxon>Enterobacteriaceae</taxon>
        <taxon>Citrobacter</taxon>
    </lineage>
</organism>
<dbReference type="AlphaFoldDB" id="A8AG80"/>
<sequence length="31" mass="3613">MRWLSGKCGGKSWFRRNISNPQRQHVSLVIA</sequence>